<keyword evidence="4" id="KW-0862">Zinc</keyword>
<dbReference type="PROSITE" id="PS50157">
    <property type="entry name" value="ZINC_FINGER_C2H2_2"/>
    <property type="match status" value="3"/>
</dbReference>
<keyword evidence="3 8" id="KW-0863">Zinc-finger</keyword>
<dbReference type="InterPro" id="IPR013087">
    <property type="entry name" value="Znf_C2H2_type"/>
</dbReference>
<dbReference type="Gene3D" id="3.30.160.60">
    <property type="entry name" value="Classic Zinc Finger"/>
    <property type="match status" value="3"/>
</dbReference>
<dbReference type="CDD" id="cd07765">
    <property type="entry name" value="KRAB_A-box"/>
    <property type="match status" value="1"/>
</dbReference>
<dbReference type="RefSeq" id="XP_013932131.1">
    <property type="nucleotide sequence ID" value="XM_014076656.1"/>
</dbReference>
<dbReference type="SMART" id="SM00431">
    <property type="entry name" value="SCAN"/>
    <property type="match status" value="1"/>
</dbReference>
<feature type="compositionally biased region" description="Basic and acidic residues" evidence="9">
    <location>
        <begin position="429"/>
        <end position="445"/>
    </location>
</feature>
<dbReference type="Gene3D" id="6.10.140.140">
    <property type="match status" value="1"/>
</dbReference>
<evidence type="ECO:0000256" key="2">
    <source>
        <dbReference type="ARBA" id="ARBA00022737"/>
    </source>
</evidence>
<evidence type="ECO:0000256" key="5">
    <source>
        <dbReference type="ARBA" id="ARBA00023015"/>
    </source>
</evidence>
<dbReference type="OrthoDB" id="9027221at2759"/>
<dbReference type="SMART" id="SM00355">
    <property type="entry name" value="ZnF_C2H2"/>
    <property type="match status" value="3"/>
</dbReference>
<reference evidence="14 15" key="1">
    <citation type="submission" date="2025-04" db="UniProtKB">
        <authorList>
            <consortium name="RefSeq"/>
        </authorList>
    </citation>
    <scope>IDENTIFICATION</scope>
    <source>
        <tissue evidence="14 15">Skeletal muscle</tissue>
    </source>
</reference>
<evidence type="ECO:0000256" key="6">
    <source>
        <dbReference type="ARBA" id="ARBA00023163"/>
    </source>
</evidence>
<dbReference type="Pfam" id="PF01352">
    <property type="entry name" value="KRAB"/>
    <property type="match status" value="1"/>
</dbReference>
<keyword evidence="5" id="KW-0805">Transcription regulation</keyword>
<dbReference type="FunFam" id="1.10.4020.10:FF:000001">
    <property type="entry name" value="zinc finger protein 263 isoform X1"/>
    <property type="match status" value="1"/>
</dbReference>
<dbReference type="InterPro" id="IPR036051">
    <property type="entry name" value="KRAB_dom_sf"/>
</dbReference>
<dbReference type="RefSeq" id="XP_013932133.1">
    <property type="nucleotide sequence ID" value="XM_014076658.1"/>
</dbReference>
<dbReference type="InterPro" id="IPR038269">
    <property type="entry name" value="SCAN_sf"/>
</dbReference>
<dbReference type="GO" id="GO:0006355">
    <property type="term" value="P:regulation of DNA-templated transcription"/>
    <property type="evidence" value="ECO:0007669"/>
    <property type="project" value="InterPro"/>
</dbReference>
<keyword evidence="1" id="KW-0479">Metal-binding</keyword>
<dbReference type="PANTHER" id="PTHR45935">
    <property type="entry name" value="PROTEIN ZBED8-RELATED"/>
    <property type="match status" value="1"/>
</dbReference>
<feature type="domain" description="C2H2-type" evidence="10">
    <location>
        <begin position="595"/>
        <end position="622"/>
    </location>
</feature>
<accession>A0A6I9Z633</accession>
<dbReference type="CDD" id="cd07936">
    <property type="entry name" value="SCAN"/>
    <property type="match status" value="1"/>
</dbReference>
<dbReference type="InterPro" id="IPR003309">
    <property type="entry name" value="SCAN_dom"/>
</dbReference>
<evidence type="ECO:0000259" key="11">
    <source>
        <dbReference type="PROSITE" id="PS50804"/>
    </source>
</evidence>
<gene>
    <name evidence="14 15 16" type="primary">LOC106557412</name>
</gene>
<feature type="domain" description="KRAB" evidence="12">
    <location>
        <begin position="346"/>
        <end position="417"/>
    </location>
</feature>
<dbReference type="RefSeq" id="XP_013932132.1">
    <property type="nucleotide sequence ID" value="XM_014076657.1"/>
</dbReference>
<evidence type="ECO:0000313" key="13">
    <source>
        <dbReference type="Proteomes" id="UP000504617"/>
    </source>
</evidence>
<evidence type="ECO:0000256" key="8">
    <source>
        <dbReference type="PROSITE-ProRule" id="PRU00042"/>
    </source>
</evidence>
<evidence type="ECO:0000313" key="15">
    <source>
        <dbReference type="RefSeq" id="XP_013932132.1"/>
    </source>
</evidence>
<evidence type="ECO:0000256" key="1">
    <source>
        <dbReference type="ARBA" id="ARBA00022723"/>
    </source>
</evidence>
<evidence type="ECO:0000259" key="12">
    <source>
        <dbReference type="PROSITE" id="PS50805"/>
    </source>
</evidence>
<feature type="domain" description="C2H2-type" evidence="10">
    <location>
        <begin position="539"/>
        <end position="566"/>
    </location>
</feature>
<dbReference type="Gene3D" id="1.10.4020.10">
    <property type="entry name" value="DNA breaking-rejoining enzymes"/>
    <property type="match status" value="1"/>
</dbReference>
<dbReference type="InterPro" id="IPR050916">
    <property type="entry name" value="SCAN-C2H2_zinc_finger"/>
</dbReference>
<keyword evidence="6" id="KW-0804">Transcription</keyword>
<evidence type="ECO:0000259" key="10">
    <source>
        <dbReference type="PROSITE" id="PS50157"/>
    </source>
</evidence>
<evidence type="ECO:0000313" key="16">
    <source>
        <dbReference type="RefSeq" id="XP_013932133.1"/>
    </source>
</evidence>
<dbReference type="PROSITE" id="PS50805">
    <property type="entry name" value="KRAB"/>
    <property type="match status" value="1"/>
</dbReference>
<evidence type="ECO:0000313" key="14">
    <source>
        <dbReference type="RefSeq" id="XP_013932131.1"/>
    </source>
</evidence>
<dbReference type="SUPFAM" id="SSF109640">
    <property type="entry name" value="KRAB domain (Kruppel-associated box)"/>
    <property type="match status" value="1"/>
</dbReference>
<dbReference type="PANTHER" id="PTHR45935:SF15">
    <property type="entry name" value="SCAN BOX DOMAIN-CONTAINING PROTEIN"/>
    <property type="match status" value="1"/>
</dbReference>
<evidence type="ECO:0000256" key="7">
    <source>
        <dbReference type="ARBA" id="ARBA00023242"/>
    </source>
</evidence>
<proteinExistence type="predicted"/>
<evidence type="ECO:0000256" key="4">
    <source>
        <dbReference type="ARBA" id="ARBA00022833"/>
    </source>
</evidence>
<feature type="region of interest" description="Disordered" evidence="9">
    <location>
        <begin position="418"/>
        <end position="470"/>
    </location>
</feature>
<feature type="domain" description="SCAN box" evidence="11">
    <location>
        <begin position="252"/>
        <end position="330"/>
    </location>
</feature>
<keyword evidence="2" id="KW-0677">Repeat</keyword>
<keyword evidence="7" id="KW-0539">Nucleus</keyword>
<dbReference type="InterPro" id="IPR036236">
    <property type="entry name" value="Znf_C2H2_sf"/>
</dbReference>
<dbReference type="GO" id="GO:0008270">
    <property type="term" value="F:zinc ion binding"/>
    <property type="evidence" value="ECO:0007669"/>
    <property type="project" value="UniProtKB-KW"/>
</dbReference>
<organism evidence="13 15">
    <name type="scientific">Thamnophis sirtalis</name>
    <dbReference type="NCBI Taxonomy" id="35019"/>
    <lineage>
        <taxon>Eukaryota</taxon>
        <taxon>Metazoa</taxon>
        <taxon>Chordata</taxon>
        <taxon>Craniata</taxon>
        <taxon>Vertebrata</taxon>
        <taxon>Euteleostomi</taxon>
        <taxon>Lepidosauria</taxon>
        <taxon>Squamata</taxon>
        <taxon>Bifurcata</taxon>
        <taxon>Unidentata</taxon>
        <taxon>Episquamata</taxon>
        <taxon>Toxicofera</taxon>
        <taxon>Serpentes</taxon>
        <taxon>Colubroidea</taxon>
        <taxon>Colubridae</taxon>
        <taxon>Natricinae</taxon>
        <taxon>Thamnophis</taxon>
    </lineage>
</organism>
<dbReference type="Pfam" id="PF00096">
    <property type="entry name" value="zf-C2H2"/>
    <property type="match status" value="3"/>
</dbReference>
<dbReference type="GeneID" id="106557412"/>
<dbReference type="KEGG" id="tsr:106557412"/>
<dbReference type="PROSITE" id="PS50804">
    <property type="entry name" value="SCAN_BOX"/>
    <property type="match status" value="1"/>
</dbReference>
<dbReference type="AlphaFoldDB" id="A0A6I9Z633"/>
<evidence type="ECO:0000256" key="3">
    <source>
        <dbReference type="ARBA" id="ARBA00022771"/>
    </source>
</evidence>
<dbReference type="SUPFAM" id="SSF47353">
    <property type="entry name" value="Retrovirus capsid dimerization domain-like"/>
    <property type="match status" value="1"/>
</dbReference>
<evidence type="ECO:0000256" key="9">
    <source>
        <dbReference type="SAM" id="MobiDB-lite"/>
    </source>
</evidence>
<sequence length="636" mass="72789">MEKSSPPVGTIKEFLSCSPSWKDRVDLNGTVVKPQYWEVWQQVLLPSPQHKETDASPPKIMLDDIQVCVVSSENSSDSFKEKEANTEGKVGIDCVITIEEEIEVQGKSSPESRIELRDDIKICTVPELQDEAPLMATDGGKTKDFTKPVKGRGLSKVEKATQTEVTQMEMAKICEDYIQKAEGSKDTLRGNHQANVISQNKPRDSEEGMIHLTEPDRIGELEEAACNNLTAGEEEEVTSILKEGGIAMESARQSFRWYCYPEGEGPRKAYRQLLDLCHHWLKPERRSKEQILELLVLEQFLATLPKEIQNWVWQQHPESCGQAVELVENFLTGLSLLERHGKKALVTFEEVSMYFSEEEWRLLDESQRKIFTKVMMENYENVRELGFPTNNPDLVFKMGRNKNNELYMDKIQNLEEGASPEVTGEPEFSNEKEKLATRTQKDMKDVLPSTPTSPRPLKSCDATVKGHSPRRQRARSLLQQTMPGFACPDCGKKFFSNSDMARHQWHHARKQSYQHGSCPKSFAKPSQLAQQQHRQPGECQCSKCGKRFTDDFGLARHQAIHSAKRPFHRHHRGFYFNYNLRQNQNQPATTADSLFHCPDCGRQFTRRCNLIQHSRIHQWQPQGKQEVLLYPGGQTQ</sequence>
<dbReference type="PROSITE" id="PS00028">
    <property type="entry name" value="ZINC_FINGER_C2H2_1"/>
    <property type="match status" value="3"/>
</dbReference>
<protein>
    <submittedName>
        <fullName evidence="14 15">Zinc finger and SCAN domain-containing protein 23-like</fullName>
    </submittedName>
</protein>
<name>A0A6I9Z633_9SAUR</name>
<dbReference type="InterPro" id="IPR001909">
    <property type="entry name" value="KRAB"/>
</dbReference>
<feature type="domain" description="C2H2-type" evidence="10">
    <location>
        <begin position="485"/>
        <end position="512"/>
    </location>
</feature>
<dbReference type="Pfam" id="PF02023">
    <property type="entry name" value="SCAN"/>
    <property type="match status" value="1"/>
</dbReference>
<keyword evidence="13" id="KW-1185">Reference proteome</keyword>
<dbReference type="SUPFAM" id="SSF57667">
    <property type="entry name" value="beta-beta-alpha zinc fingers"/>
    <property type="match status" value="3"/>
</dbReference>
<dbReference type="SMART" id="SM00349">
    <property type="entry name" value="KRAB"/>
    <property type="match status" value="1"/>
</dbReference>
<dbReference type="Proteomes" id="UP000504617">
    <property type="component" value="Unplaced"/>
</dbReference>